<keyword evidence="3" id="KW-1185">Reference proteome</keyword>
<name>A0A316VBQ3_9BASI</name>
<dbReference type="GeneID" id="37021235"/>
<evidence type="ECO:0000256" key="1">
    <source>
        <dbReference type="SAM" id="MobiDB-lite"/>
    </source>
</evidence>
<feature type="compositionally biased region" description="Low complexity" evidence="1">
    <location>
        <begin position="217"/>
        <end position="229"/>
    </location>
</feature>
<reference evidence="2 3" key="1">
    <citation type="journal article" date="2018" name="Mol. Biol. Evol.">
        <title>Broad Genomic Sampling Reveals a Smut Pathogenic Ancestry of the Fungal Clade Ustilaginomycotina.</title>
        <authorList>
            <person name="Kijpornyongpan T."/>
            <person name="Mondo S.J."/>
            <person name="Barry K."/>
            <person name="Sandor L."/>
            <person name="Lee J."/>
            <person name="Lipzen A."/>
            <person name="Pangilinan J."/>
            <person name="LaButti K."/>
            <person name="Hainaut M."/>
            <person name="Henrissat B."/>
            <person name="Grigoriev I.V."/>
            <person name="Spatafora J.W."/>
            <person name="Aime M.C."/>
        </authorList>
    </citation>
    <scope>NUCLEOTIDE SEQUENCE [LARGE SCALE GENOMIC DNA]</scope>
    <source>
        <strain evidence="2 3">MCA 3882</strain>
    </source>
</reference>
<dbReference type="AlphaFoldDB" id="A0A316VBQ3"/>
<feature type="compositionally biased region" description="Polar residues" evidence="1">
    <location>
        <begin position="14"/>
        <end position="29"/>
    </location>
</feature>
<accession>A0A316VBQ3</accession>
<feature type="compositionally biased region" description="Acidic residues" evidence="1">
    <location>
        <begin position="236"/>
        <end position="246"/>
    </location>
</feature>
<dbReference type="EMBL" id="KZ819605">
    <property type="protein sequence ID" value="PWN32985.1"/>
    <property type="molecule type" value="Genomic_DNA"/>
</dbReference>
<feature type="region of interest" description="Disordered" evidence="1">
    <location>
        <begin position="1"/>
        <end position="29"/>
    </location>
</feature>
<feature type="compositionally biased region" description="Basic and acidic residues" evidence="1">
    <location>
        <begin position="199"/>
        <end position="216"/>
    </location>
</feature>
<sequence>MAMEIDTSMAEAQPMTNTNGSSQQDSDTSIQKANALASSLFQNANIKIIARAIDQTLKALLIQIGIAIRARVRLNNVLESIKTRIQFQADIPANVTTNPSSLFSGEELIILQQFGLQPEKIILSSQSGIPINIGKTVPNYEALERECVRYRALTSQLAFIVDHARHSLQSALPQALEREAKQQEEQRIKDQLAAAEAAEAQRIKDEQAAKAAEEAAAKQAQSAPAPAAKEGGDAIVLDDDDEDDDVPLAGKPTNANSSSNNNDAIDLTDESPANKVVPLPATSTVVPASEPSTGALPTDPAALLAQLTAAVSGSSTFASNKDGQSTTTSQPSDGNALSNFDFSSFGLSNPMDTTANDKDASNPNTMDNMFGDIGTSLNMGYDGSNDAANGGLGDVNLLNFNPEQFEGVDLSFLNNLGGGSGDGGTSNNENDSNLLGNIDFSALLGGGGGGNGT</sequence>
<proteinExistence type="predicted"/>
<gene>
    <name evidence="2" type="ORF">FA14DRAFT_162167</name>
</gene>
<protein>
    <submittedName>
        <fullName evidence="2">Uncharacterized protein</fullName>
    </submittedName>
</protein>
<dbReference type="Proteomes" id="UP000245771">
    <property type="component" value="Unassembled WGS sequence"/>
</dbReference>
<evidence type="ECO:0000313" key="3">
    <source>
        <dbReference type="Proteomes" id="UP000245771"/>
    </source>
</evidence>
<dbReference type="InParanoid" id="A0A316VBQ3"/>
<feature type="region of interest" description="Disordered" evidence="1">
    <location>
        <begin position="199"/>
        <end position="268"/>
    </location>
</feature>
<feature type="region of interest" description="Disordered" evidence="1">
    <location>
        <begin position="315"/>
        <end position="343"/>
    </location>
</feature>
<organism evidence="2 3">
    <name type="scientific">Meira miltonrushii</name>
    <dbReference type="NCBI Taxonomy" id="1280837"/>
    <lineage>
        <taxon>Eukaryota</taxon>
        <taxon>Fungi</taxon>
        <taxon>Dikarya</taxon>
        <taxon>Basidiomycota</taxon>
        <taxon>Ustilaginomycotina</taxon>
        <taxon>Exobasidiomycetes</taxon>
        <taxon>Exobasidiales</taxon>
        <taxon>Brachybasidiaceae</taxon>
        <taxon>Meira</taxon>
    </lineage>
</organism>
<evidence type="ECO:0000313" key="2">
    <source>
        <dbReference type="EMBL" id="PWN32985.1"/>
    </source>
</evidence>
<dbReference type="RefSeq" id="XP_025353287.1">
    <property type="nucleotide sequence ID" value="XM_025499454.1"/>
</dbReference>